<evidence type="ECO:0000313" key="2">
    <source>
        <dbReference type="EMBL" id="TEB34558.1"/>
    </source>
</evidence>
<dbReference type="Proteomes" id="UP000298030">
    <property type="component" value="Unassembled WGS sequence"/>
</dbReference>
<sequence>KEVEKVLREMQEEVRWRDEELERMKEKERQWEKERVVLQRKPSMKELVNRTKENVEKLENQLKRRATASPVNQHRSLAIATSKSTAPAAPPNLPFTEAHAQQRSADAFLTRTDSWSGAQVLQAVNDINSEVVQFAAVVTEMCRFAPREVPSPCPSPYTPSILPYSDTATRLGGALTHLLATYDHSNDPILVQLALQACVCIAGKRAWESFCLGLPAKSDGVLSIIYRSLRELEPQPTASKWRSLTHGHIHTIYPTLAAYSANELAETMLRWTLDILTLAGCVGIDSSSSTPTAPSSNLLHITTALTRLENVLRQDILSTSFDLVIPECGMMFGREWMIDYFGKQAMSSTGQGFPVGEGDDASSEVTKVLGSVEVGLMCRTRVRMRGGGTSMSQQQQGGGAVYEERLLLMPKVILESMVDLL</sequence>
<dbReference type="OrthoDB" id="3173171at2759"/>
<keyword evidence="3" id="KW-1185">Reference proteome</keyword>
<evidence type="ECO:0000313" key="3">
    <source>
        <dbReference type="Proteomes" id="UP000298030"/>
    </source>
</evidence>
<evidence type="ECO:0000256" key="1">
    <source>
        <dbReference type="SAM" id="Coils"/>
    </source>
</evidence>
<protein>
    <submittedName>
        <fullName evidence="2">Uncharacterized protein</fullName>
    </submittedName>
</protein>
<gene>
    <name evidence="2" type="ORF">FA13DRAFT_1625569</name>
</gene>
<dbReference type="AlphaFoldDB" id="A0A4Y7TKT8"/>
<reference evidence="2 3" key="1">
    <citation type="journal article" date="2019" name="Nat. Ecol. Evol.">
        <title>Megaphylogeny resolves global patterns of mushroom evolution.</title>
        <authorList>
            <person name="Varga T."/>
            <person name="Krizsan K."/>
            <person name="Foldi C."/>
            <person name="Dima B."/>
            <person name="Sanchez-Garcia M."/>
            <person name="Sanchez-Ramirez S."/>
            <person name="Szollosi G.J."/>
            <person name="Szarkandi J.G."/>
            <person name="Papp V."/>
            <person name="Albert L."/>
            <person name="Andreopoulos W."/>
            <person name="Angelini C."/>
            <person name="Antonin V."/>
            <person name="Barry K.W."/>
            <person name="Bougher N.L."/>
            <person name="Buchanan P."/>
            <person name="Buyck B."/>
            <person name="Bense V."/>
            <person name="Catcheside P."/>
            <person name="Chovatia M."/>
            <person name="Cooper J."/>
            <person name="Damon W."/>
            <person name="Desjardin D."/>
            <person name="Finy P."/>
            <person name="Geml J."/>
            <person name="Haridas S."/>
            <person name="Hughes K."/>
            <person name="Justo A."/>
            <person name="Karasinski D."/>
            <person name="Kautmanova I."/>
            <person name="Kiss B."/>
            <person name="Kocsube S."/>
            <person name="Kotiranta H."/>
            <person name="LaButti K.M."/>
            <person name="Lechner B.E."/>
            <person name="Liimatainen K."/>
            <person name="Lipzen A."/>
            <person name="Lukacs Z."/>
            <person name="Mihaltcheva S."/>
            <person name="Morgado L.N."/>
            <person name="Niskanen T."/>
            <person name="Noordeloos M.E."/>
            <person name="Ohm R.A."/>
            <person name="Ortiz-Santana B."/>
            <person name="Ovrebo C."/>
            <person name="Racz N."/>
            <person name="Riley R."/>
            <person name="Savchenko A."/>
            <person name="Shiryaev A."/>
            <person name="Soop K."/>
            <person name="Spirin V."/>
            <person name="Szebenyi C."/>
            <person name="Tomsovsky M."/>
            <person name="Tulloss R.E."/>
            <person name="Uehling J."/>
            <person name="Grigoriev I.V."/>
            <person name="Vagvolgyi C."/>
            <person name="Papp T."/>
            <person name="Martin F.M."/>
            <person name="Miettinen O."/>
            <person name="Hibbett D.S."/>
            <person name="Nagy L.G."/>
        </authorList>
    </citation>
    <scope>NUCLEOTIDE SEQUENCE [LARGE SCALE GENOMIC DNA]</scope>
    <source>
        <strain evidence="2 3">FP101781</strain>
    </source>
</reference>
<feature type="coiled-coil region" evidence="1">
    <location>
        <begin position="7"/>
        <end position="68"/>
    </location>
</feature>
<proteinExistence type="predicted"/>
<comment type="caution">
    <text evidence="2">The sequence shown here is derived from an EMBL/GenBank/DDBJ whole genome shotgun (WGS) entry which is preliminary data.</text>
</comment>
<feature type="non-terminal residue" evidence="2">
    <location>
        <position position="1"/>
    </location>
</feature>
<name>A0A4Y7TKT8_COPMI</name>
<dbReference type="STRING" id="71717.A0A4Y7TKT8"/>
<keyword evidence="1" id="KW-0175">Coiled coil</keyword>
<organism evidence="2 3">
    <name type="scientific">Coprinellus micaceus</name>
    <name type="common">Glistening ink-cap mushroom</name>
    <name type="synonym">Coprinus micaceus</name>
    <dbReference type="NCBI Taxonomy" id="71717"/>
    <lineage>
        <taxon>Eukaryota</taxon>
        <taxon>Fungi</taxon>
        <taxon>Dikarya</taxon>
        <taxon>Basidiomycota</taxon>
        <taxon>Agaricomycotina</taxon>
        <taxon>Agaricomycetes</taxon>
        <taxon>Agaricomycetidae</taxon>
        <taxon>Agaricales</taxon>
        <taxon>Agaricineae</taxon>
        <taxon>Psathyrellaceae</taxon>
        <taxon>Coprinellus</taxon>
    </lineage>
</organism>
<accession>A0A4Y7TKT8</accession>
<dbReference type="EMBL" id="QPFP01000009">
    <property type="protein sequence ID" value="TEB34558.1"/>
    <property type="molecule type" value="Genomic_DNA"/>
</dbReference>